<feature type="transmembrane region" description="Helical" evidence="1">
    <location>
        <begin position="21"/>
        <end position="47"/>
    </location>
</feature>
<keyword evidence="1" id="KW-0472">Membrane</keyword>
<reference evidence="2" key="2">
    <citation type="submission" date="2025-09" db="UniProtKB">
        <authorList>
            <consortium name="Ensembl"/>
        </authorList>
    </citation>
    <scope>IDENTIFICATION</scope>
</reference>
<dbReference type="Proteomes" id="UP000472270">
    <property type="component" value="Unassembled WGS sequence"/>
</dbReference>
<accession>A0A673G1Q3</accession>
<evidence type="ECO:0000313" key="3">
    <source>
        <dbReference type="Proteomes" id="UP000472270"/>
    </source>
</evidence>
<name>A0A673G1Q3_9TELE</name>
<sequence>MGKSESQMDIMEKSTKPRKHRWTVVEIGLSVIVLLMSCALAGLIMLYTSALRGGKQPISAAIPPKRPKHVQDRCNTLV</sequence>
<reference evidence="2" key="1">
    <citation type="submission" date="2025-08" db="UniProtKB">
        <authorList>
            <consortium name="Ensembl"/>
        </authorList>
    </citation>
    <scope>IDENTIFICATION</scope>
</reference>
<evidence type="ECO:0000256" key="1">
    <source>
        <dbReference type="SAM" id="Phobius"/>
    </source>
</evidence>
<keyword evidence="1" id="KW-0812">Transmembrane</keyword>
<organism evidence="2 3">
    <name type="scientific">Sinocyclocheilus rhinocerous</name>
    <dbReference type="NCBI Taxonomy" id="307959"/>
    <lineage>
        <taxon>Eukaryota</taxon>
        <taxon>Metazoa</taxon>
        <taxon>Chordata</taxon>
        <taxon>Craniata</taxon>
        <taxon>Vertebrata</taxon>
        <taxon>Euteleostomi</taxon>
        <taxon>Actinopterygii</taxon>
        <taxon>Neopterygii</taxon>
        <taxon>Teleostei</taxon>
        <taxon>Ostariophysi</taxon>
        <taxon>Cypriniformes</taxon>
        <taxon>Cyprinidae</taxon>
        <taxon>Cyprininae</taxon>
        <taxon>Sinocyclocheilus</taxon>
    </lineage>
</organism>
<dbReference type="Ensembl" id="ENSSRHT00000005954.1">
    <property type="protein sequence ID" value="ENSSRHP00000005748.1"/>
    <property type="gene ID" value="ENSSRHG00000003586.1"/>
</dbReference>
<keyword evidence="3" id="KW-1185">Reference proteome</keyword>
<protein>
    <submittedName>
        <fullName evidence="2">Uncharacterized protein</fullName>
    </submittedName>
</protein>
<dbReference type="AlphaFoldDB" id="A0A673G1Q3"/>
<evidence type="ECO:0000313" key="2">
    <source>
        <dbReference type="Ensembl" id="ENSSRHP00000005748.1"/>
    </source>
</evidence>
<keyword evidence="1" id="KW-1133">Transmembrane helix</keyword>
<proteinExistence type="predicted"/>